<dbReference type="GO" id="GO:0003677">
    <property type="term" value="F:DNA binding"/>
    <property type="evidence" value="ECO:0007669"/>
    <property type="project" value="InterPro"/>
</dbReference>
<dbReference type="PANTHER" id="PTHR30545:SF2">
    <property type="entry name" value="SUGAR FERMENTATION STIMULATION PROTEIN A"/>
    <property type="match status" value="1"/>
</dbReference>
<proteinExistence type="inferred from homology"/>
<keyword evidence="4" id="KW-1185">Reference proteome</keyword>
<feature type="domain" description="SfsA N-terminal OB" evidence="2">
    <location>
        <begin position="36"/>
        <end position="100"/>
    </location>
</feature>
<dbReference type="Proteomes" id="UP001174909">
    <property type="component" value="Unassembled WGS sequence"/>
</dbReference>
<organism evidence="3 4">
    <name type="scientific">Geodia barretti</name>
    <name type="common">Barrett's horny sponge</name>
    <dbReference type="NCBI Taxonomy" id="519541"/>
    <lineage>
        <taxon>Eukaryota</taxon>
        <taxon>Metazoa</taxon>
        <taxon>Porifera</taxon>
        <taxon>Demospongiae</taxon>
        <taxon>Heteroscleromorpha</taxon>
        <taxon>Tetractinellida</taxon>
        <taxon>Astrophorina</taxon>
        <taxon>Geodiidae</taxon>
        <taxon>Geodia</taxon>
    </lineage>
</organism>
<dbReference type="EMBL" id="CASHTH010002649">
    <property type="protein sequence ID" value="CAI8033243.1"/>
    <property type="molecule type" value="Genomic_DNA"/>
</dbReference>
<dbReference type="HAMAP" id="MF_00095">
    <property type="entry name" value="SfsA"/>
    <property type="match status" value="1"/>
</dbReference>
<evidence type="ECO:0000259" key="1">
    <source>
        <dbReference type="Pfam" id="PF03749"/>
    </source>
</evidence>
<dbReference type="AlphaFoldDB" id="A0AA35SQ46"/>
<evidence type="ECO:0000313" key="4">
    <source>
        <dbReference type="Proteomes" id="UP001174909"/>
    </source>
</evidence>
<dbReference type="Pfam" id="PF03749">
    <property type="entry name" value="SfsA"/>
    <property type="match status" value="1"/>
</dbReference>
<dbReference type="Gene3D" id="2.40.50.580">
    <property type="match status" value="1"/>
</dbReference>
<dbReference type="InterPro" id="IPR041465">
    <property type="entry name" value="SfsA_N"/>
</dbReference>
<evidence type="ECO:0000259" key="2">
    <source>
        <dbReference type="Pfam" id="PF17746"/>
    </source>
</evidence>
<dbReference type="Gene3D" id="3.40.1350.60">
    <property type="match status" value="1"/>
</dbReference>
<gene>
    <name evidence="3" type="ORF">GBAR_LOCUS18750</name>
</gene>
<accession>A0AA35SQ46</accession>
<sequence length="253" mass="27606">MCPVATIGNPKANDFHDGSVEAAVKLHPYLEEGFFLTRLNRFAALVEVAGREEMVHVANSGRLRELFVTGRRMLLAPAPGEHRKTRYDLALVDLGHTLVSADARLPNTLVAEALHAGDLPPYAEYPEVRREVTCGDSRLDLMLEGPTGKCYLETKSVTLVEDNGMALFPDAPTTRGVKHLHTLIQVAAGGHRAGAIFVVQRSDARFLVPHDDADPEFGRALREARAAGVEVRAYSCAVTPEEIRLAEPIPVNL</sequence>
<protein>
    <submittedName>
        <fullName evidence="3">Sugar fermentation stimulation protein homolog</fullName>
    </submittedName>
</protein>
<name>A0AA35SQ46_GEOBA</name>
<comment type="caution">
    <text evidence="3">The sequence shown here is derived from an EMBL/GenBank/DDBJ whole genome shotgun (WGS) entry which is preliminary data.</text>
</comment>
<dbReference type="NCBIfam" id="TIGR00230">
    <property type="entry name" value="sfsA"/>
    <property type="match status" value="1"/>
</dbReference>
<dbReference type="InterPro" id="IPR005224">
    <property type="entry name" value="SfsA"/>
</dbReference>
<dbReference type="InterPro" id="IPR040452">
    <property type="entry name" value="SfsA_C"/>
</dbReference>
<feature type="domain" description="Sugar fermentation stimulation protein C-terminal" evidence="1">
    <location>
        <begin position="105"/>
        <end position="242"/>
    </location>
</feature>
<dbReference type="Pfam" id="PF17746">
    <property type="entry name" value="SfsA_N"/>
    <property type="match status" value="1"/>
</dbReference>
<reference evidence="3" key="1">
    <citation type="submission" date="2023-03" db="EMBL/GenBank/DDBJ databases">
        <authorList>
            <person name="Steffen K."/>
            <person name="Cardenas P."/>
        </authorList>
    </citation>
    <scope>NUCLEOTIDE SEQUENCE</scope>
</reference>
<dbReference type="PANTHER" id="PTHR30545">
    <property type="entry name" value="SUGAR FERMENTATION STIMULATION PROTEIN A"/>
    <property type="match status" value="1"/>
</dbReference>
<dbReference type="CDD" id="cd22359">
    <property type="entry name" value="SfsA-like_bacterial"/>
    <property type="match status" value="1"/>
</dbReference>
<evidence type="ECO:0000313" key="3">
    <source>
        <dbReference type="EMBL" id="CAI8033243.1"/>
    </source>
</evidence>